<dbReference type="OrthoDB" id="197007at2"/>
<dbReference type="GO" id="GO:0015159">
    <property type="term" value="F:polysaccharide transmembrane transporter activity"/>
    <property type="evidence" value="ECO:0007669"/>
    <property type="project" value="InterPro"/>
</dbReference>
<accession>A0A399QW16</accession>
<sequence length="235" mass="25602">MRSLLAASALVLGACQSVTPTPSEYFPVAEWRHEDGRDQPYLLAPGDTVSIVFNSVPELNRDIKIAPDGSLTLPYVGTVQASARTPAEIQAELVQAYAGELRYPDVDVIPMAFDSQKIFVGGEVQAPGMLDLPGQIDPLQAVIMAGGFTPGAKPTQVALMRRMPGGEVMTAVIDIRAGLNDPRLADFTPLRRFDVVYVPRSAIAEENLFMEQWFRAALPIDFSLYYDLAGDFNGR</sequence>
<dbReference type="PANTHER" id="PTHR33619">
    <property type="entry name" value="POLYSACCHARIDE EXPORT PROTEIN GFCE-RELATED"/>
    <property type="match status" value="1"/>
</dbReference>
<evidence type="ECO:0000259" key="2">
    <source>
        <dbReference type="Pfam" id="PF02563"/>
    </source>
</evidence>
<reference evidence="4 5" key="1">
    <citation type="submission" date="2018-08" db="EMBL/GenBank/DDBJ databases">
        <title>Henriciella mobilis sp. nov., isolated from seawater.</title>
        <authorList>
            <person name="Cheng H."/>
            <person name="Wu Y.-H."/>
            <person name="Xu X.-W."/>
            <person name="Guo L.-L."/>
        </authorList>
    </citation>
    <scope>NUCLEOTIDE SEQUENCE [LARGE SCALE GENOMIC DNA]</scope>
    <source>
        <strain evidence="4 5">CCUG66934</strain>
    </source>
</reference>
<gene>
    <name evidence="4" type="ORF">D1224_03085</name>
</gene>
<dbReference type="Proteomes" id="UP000265431">
    <property type="component" value="Unassembled WGS sequence"/>
</dbReference>
<dbReference type="InterPro" id="IPR019554">
    <property type="entry name" value="Soluble_ligand-bd"/>
</dbReference>
<keyword evidence="5" id="KW-1185">Reference proteome</keyword>
<dbReference type="AlphaFoldDB" id="A0A399QW16"/>
<dbReference type="InterPro" id="IPR049712">
    <property type="entry name" value="Poly_export"/>
</dbReference>
<dbReference type="Pfam" id="PF02563">
    <property type="entry name" value="Poly_export"/>
    <property type="match status" value="1"/>
</dbReference>
<organism evidence="4 5">
    <name type="scientific">Henriciella barbarensis</name>
    <dbReference type="NCBI Taxonomy" id="86342"/>
    <lineage>
        <taxon>Bacteria</taxon>
        <taxon>Pseudomonadati</taxon>
        <taxon>Pseudomonadota</taxon>
        <taxon>Alphaproteobacteria</taxon>
        <taxon>Hyphomonadales</taxon>
        <taxon>Hyphomonadaceae</taxon>
        <taxon>Henriciella</taxon>
    </lineage>
</organism>
<evidence type="ECO:0000313" key="5">
    <source>
        <dbReference type="Proteomes" id="UP000265431"/>
    </source>
</evidence>
<evidence type="ECO:0000313" key="4">
    <source>
        <dbReference type="EMBL" id="RIJ23276.1"/>
    </source>
</evidence>
<dbReference type="Pfam" id="PF10531">
    <property type="entry name" value="SLBB"/>
    <property type="match status" value="1"/>
</dbReference>
<protein>
    <submittedName>
        <fullName evidence="4">Polysaccharide export protein</fullName>
    </submittedName>
</protein>
<keyword evidence="1" id="KW-0732">Signal</keyword>
<proteinExistence type="predicted"/>
<evidence type="ECO:0000259" key="3">
    <source>
        <dbReference type="Pfam" id="PF10531"/>
    </source>
</evidence>
<feature type="domain" description="Polysaccharide export protein N-terminal" evidence="2">
    <location>
        <begin position="38"/>
        <end position="108"/>
    </location>
</feature>
<evidence type="ECO:0000256" key="1">
    <source>
        <dbReference type="ARBA" id="ARBA00022729"/>
    </source>
</evidence>
<dbReference type="RefSeq" id="WP_119378465.1">
    <property type="nucleotide sequence ID" value="NZ_QWGB01000005.1"/>
</dbReference>
<dbReference type="Gene3D" id="3.10.560.10">
    <property type="entry name" value="Outer membrane lipoprotein wza domain like"/>
    <property type="match status" value="1"/>
</dbReference>
<comment type="caution">
    <text evidence="4">The sequence shown here is derived from an EMBL/GenBank/DDBJ whole genome shotgun (WGS) entry which is preliminary data.</text>
</comment>
<feature type="domain" description="Soluble ligand binding" evidence="3">
    <location>
        <begin position="117"/>
        <end position="170"/>
    </location>
</feature>
<dbReference type="PROSITE" id="PS51257">
    <property type="entry name" value="PROKAR_LIPOPROTEIN"/>
    <property type="match status" value="1"/>
</dbReference>
<dbReference type="EMBL" id="QWGB01000005">
    <property type="protein sequence ID" value="RIJ23276.1"/>
    <property type="molecule type" value="Genomic_DNA"/>
</dbReference>
<dbReference type="PANTHER" id="PTHR33619:SF3">
    <property type="entry name" value="POLYSACCHARIDE EXPORT PROTEIN GFCE-RELATED"/>
    <property type="match status" value="1"/>
</dbReference>
<dbReference type="InterPro" id="IPR003715">
    <property type="entry name" value="Poly_export_N"/>
</dbReference>
<name>A0A399QW16_9PROT</name>